<protein>
    <submittedName>
        <fullName evidence="2">Uncharacterized protein</fullName>
    </submittedName>
</protein>
<feature type="compositionally biased region" description="Basic and acidic residues" evidence="1">
    <location>
        <begin position="378"/>
        <end position="391"/>
    </location>
</feature>
<proteinExistence type="predicted"/>
<dbReference type="VEuPathDB" id="FungiDB:SMAC_00372"/>
<dbReference type="Proteomes" id="UP000433876">
    <property type="component" value="Unassembled WGS sequence"/>
</dbReference>
<feature type="compositionally biased region" description="Basic and acidic residues" evidence="1">
    <location>
        <begin position="465"/>
        <end position="481"/>
    </location>
</feature>
<dbReference type="AlphaFoldDB" id="A0A8S8ZNA5"/>
<feature type="region of interest" description="Disordered" evidence="1">
    <location>
        <begin position="318"/>
        <end position="490"/>
    </location>
</feature>
<evidence type="ECO:0000313" key="3">
    <source>
        <dbReference type="Proteomes" id="UP000433876"/>
    </source>
</evidence>
<evidence type="ECO:0000256" key="1">
    <source>
        <dbReference type="SAM" id="MobiDB-lite"/>
    </source>
</evidence>
<accession>A0A8S8ZNA5</accession>
<feature type="compositionally biased region" description="Low complexity" evidence="1">
    <location>
        <begin position="416"/>
        <end position="430"/>
    </location>
</feature>
<feature type="region of interest" description="Disordered" evidence="1">
    <location>
        <begin position="114"/>
        <end position="136"/>
    </location>
</feature>
<reference evidence="2 3" key="1">
    <citation type="submission" date="2017-07" db="EMBL/GenBank/DDBJ databases">
        <title>Genome sequence of the Sordaria macrospora wild type strain R19027.</title>
        <authorList>
            <person name="Nowrousian M."/>
            <person name="Teichert I."/>
            <person name="Kueck U."/>
        </authorList>
    </citation>
    <scope>NUCLEOTIDE SEQUENCE [LARGE SCALE GENOMIC DNA]</scope>
    <source>
        <strain evidence="2 3">R19027</strain>
        <tissue evidence="2">Mycelium</tissue>
    </source>
</reference>
<gene>
    <name evidence="2" type="ORF">SMACR_00372</name>
</gene>
<feature type="compositionally biased region" description="Acidic residues" evidence="1">
    <location>
        <begin position="362"/>
        <end position="377"/>
    </location>
</feature>
<name>A0A8S8ZNA5_SORMA</name>
<organism evidence="2 3">
    <name type="scientific">Sordaria macrospora</name>
    <dbReference type="NCBI Taxonomy" id="5147"/>
    <lineage>
        <taxon>Eukaryota</taxon>
        <taxon>Fungi</taxon>
        <taxon>Dikarya</taxon>
        <taxon>Ascomycota</taxon>
        <taxon>Pezizomycotina</taxon>
        <taxon>Sordariomycetes</taxon>
        <taxon>Sordariomycetidae</taxon>
        <taxon>Sordariales</taxon>
        <taxon>Sordariaceae</taxon>
        <taxon>Sordaria</taxon>
    </lineage>
</organism>
<feature type="compositionally biased region" description="Basic and acidic residues" evidence="1">
    <location>
        <begin position="119"/>
        <end position="128"/>
    </location>
</feature>
<sequence length="606" mass="66001">MNYLQLTQTLTESFIALADEVQSLIDRKTILEHKLRFAHEQYQCLADKYAPAVPEVAETLAKLQLPPDVHYYSVPTNSSVVPLPQRIQPGNSQHEIALQIREGRKAAQLIAAAMGRASKHSDSSKEEASTSPVTAADTMTTMSTVLEKDFTVEGKKKGLLACPFSVAAAAAAAATPPAVQDQASPNLGIGSGVTGDGAQDQDAAAVAAAALNEGAGAAAMDPTPHKSSDPICAAMYEDSTSMPAHTAASKCPIRFLDQHSPEEIARYVETHKHEIPRSHEVCVRRYQKNEEQVRKLDAKYGNLVNMIEDLSHLHKPMLPSPLLATGGDQYQDPEQVDRSSNDRVANWAKSVSASDPQAPPETQDDDQNLPPVEDEEEREGRFDRPLREVRLGESPSRPWGIPVPAMEDQPRRQRSRSPSPVRPVVSSSPPAQDEIPSHKKGPGAGKCPFDHTKMAAFASSNTKVEPPKQEEVSRDMEEKKGPGAGKCPFDPTKMAAFASSSTKIEHHSPKQEAAPGETIHNETAYHKVEPTKPVEEHHHHIPQPMPTPQPTFINMADFPIPKAETATGQEQQAPMVFNFNGPVFIGYPMEQAIQFMQQFQQGGGSK</sequence>
<evidence type="ECO:0000313" key="2">
    <source>
        <dbReference type="EMBL" id="KAA8630828.1"/>
    </source>
</evidence>
<comment type="caution">
    <text evidence="2">The sequence shown here is derived from an EMBL/GenBank/DDBJ whole genome shotgun (WGS) entry which is preliminary data.</text>
</comment>
<dbReference type="EMBL" id="NMPR01000093">
    <property type="protein sequence ID" value="KAA8630828.1"/>
    <property type="molecule type" value="Genomic_DNA"/>
</dbReference>